<name>A0ABM0Q5D4_GALVR</name>
<dbReference type="InterPro" id="IPR000873">
    <property type="entry name" value="AMP-dep_synth/lig_dom"/>
</dbReference>
<sequence length="153" mass="16080">GTVTSTATCVQLHKRAERVAAALTEKGRLSVGDHVALVYPPGVDLIAAFYGCLYCGCVPVTVRPPHPQNLGTTLPTVKMIVEVSKSACVLTTQAIARLLKSREAAAAVDVRTWPTVLDTVSQYPSLVNAAMPHEVLVGQCKGLKPPPPALTIG</sequence>
<dbReference type="Gene3D" id="3.40.50.12780">
    <property type="entry name" value="N-terminal domain of ligase-like"/>
    <property type="match status" value="1"/>
</dbReference>
<dbReference type="Proteomes" id="UP000694923">
    <property type="component" value="Unplaced"/>
</dbReference>
<accession>A0ABM0Q5D4</accession>
<keyword evidence="2" id="KW-1185">Reference proteome</keyword>
<evidence type="ECO:0000259" key="1">
    <source>
        <dbReference type="Pfam" id="PF00501"/>
    </source>
</evidence>
<evidence type="ECO:0000313" key="2">
    <source>
        <dbReference type="Proteomes" id="UP000694923"/>
    </source>
</evidence>
<dbReference type="GeneID" id="103584288"/>
<reference evidence="3" key="1">
    <citation type="submission" date="2025-08" db="UniProtKB">
        <authorList>
            <consortium name="RefSeq"/>
        </authorList>
    </citation>
    <scope>IDENTIFICATION</scope>
</reference>
<dbReference type="RefSeq" id="XP_008563575.1">
    <property type="nucleotide sequence ID" value="XM_008565353.1"/>
</dbReference>
<feature type="non-terminal residue" evidence="3">
    <location>
        <position position="153"/>
    </location>
</feature>
<protein>
    <submittedName>
        <fullName evidence="3">Disco-interacting protein 2 homolog A-like</fullName>
    </submittedName>
</protein>
<organism evidence="2 3">
    <name type="scientific">Galeopterus variegatus</name>
    <name type="common">Malayan flying lemur</name>
    <name type="synonym">Cynocephalus variegatus</name>
    <dbReference type="NCBI Taxonomy" id="482537"/>
    <lineage>
        <taxon>Eukaryota</taxon>
        <taxon>Metazoa</taxon>
        <taxon>Chordata</taxon>
        <taxon>Craniata</taxon>
        <taxon>Vertebrata</taxon>
        <taxon>Euteleostomi</taxon>
        <taxon>Mammalia</taxon>
        <taxon>Eutheria</taxon>
        <taxon>Euarchontoglires</taxon>
        <taxon>Dermoptera</taxon>
        <taxon>Cynocephalidae</taxon>
        <taxon>Galeopterus</taxon>
    </lineage>
</organism>
<dbReference type="Pfam" id="PF00501">
    <property type="entry name" value="AMP-binding"/>
    <property type="match status" value="1"/>
</dbReference>
<feature type="domain" description="AMP-dependent synthetase/ligase" evidence="1">
    <location>
        <begin position="6"/>
        <end position="123"/>
    </location>
</feature>
<dbReference type="InterPro" id="IPR042099">
    <property type="entry name" value="ANL_N_sf"/>
</dbReference>
<dbReference type="SUPFAM" id="SSF56801">
    <property type="entry name" value="Acetyl-CoA synthetase-like"/>
    <property type="match status" value="1"/>
</dbReference>
<feature type="non-terminal residue" evidence="3">
    <location>
        <position position="1"/>
    </location>
</feature>
<dbReference type="PANTHER" id="PTHR22754:SF34">
    <property type="entry name" value="DISCO-INTERACTING PROTEIN 2 HOMOLOG A"/>
    <property type="match status" value="1"/>
</dbReference>
<evidence type="ECO:0000313" key="3">
    <source>
        <dbReference type="RefSeq" id="XP_008563575.1"/>
    </source>
</evidence>
<dbReference type="PANTHER" id="PTHR22754">
    <property type="entry name" value="DISCO-INTERACTING PROTEIN 2 DIP2 -RELATED"/>
    <property type="match status" value="1"/>
</dbReference>
<proteinExistence type="predicted"/>
<gene>
    <name evidence="3" type="primary">LOC103584288</name>
</gene>